<dbReference type="SUPFAM" id="SSF57414">
    <property type="entry name" value="Hairpin loop containing domain-like"/>
    <property type="match status" value="1"/>
</dbReference>
<dbReference type="EMBL" id="LSMT01000248">
    <property type="protein sequence ID" value="PFX22180.1"/>
    <property type="molecule type" value="Genomic_DNA"/>
</dbReference>
<proteinExistence type="predicted"/>
<comment type="caution">
    <text evidence="4">The sequence shown here is derived from an EMBL/GenBank/DDBJ whole genome shotgun (WGS) entry which is preliminary data.</text>
</comment>
<feature type="region of interest" description="Disordered" evidence="1">
    <location>
        <begin position="374"/>
        <end position="426"/>
    </location>
</feature>
<keyword evidence="2" id="KW-0732">Signal</keyword>
<evidence type="ECO:0000256" key="1">
    <source>
        <dbReference type="SAM" id="MobiDB-lite"/>
    </source>
</evidence>
<feature type="domain" description="Apple" evidence="3">
    <location>
        <begin position="27"/>
        <end position="106"/>
    </location>
</feature>
<feature type="compositionally biased region" description="Polar residues" evidence="1">
    <location>
        <begin position="302"/>
        <end position="319"/>
    </location>
</feature>
<keyword evidence="5" id="KW-1185">Reference proteome</keyword>
<accession>A0A2B4S048</accession>
<dbReference type="STRING" id="50429.A0A2B4S048"/>
<evidence type="ECO:0000313" key="5">
    <source>
        <dbReference type="Proteomes" id="UP000225706"/>
    </source>
</evidence>
<dbReference type="PANTHER" id="PTHR31535:SF3">
    <property type="entry name" value="REGULATORY PROTEIN ZESTE"/>
    <property type="match status" value="1"/>
</dbReference>
<dbReference type="PANTHER" id="PTHR31535">
    <property type="match status" value="1"/>
</dbReference>
<dbReference type="InterPro" id="IPR003609">
    <property type="entry name" value="Pan_app"/>
</dbReference>
<feature type="chain" id="PRO_5013264899" description="Apple domain-containing protein" evidence="2">
    <location>
        <begin position="25"/>
        <end position="456"/>
    </location>
</feature>
<evidence type="ECO:0000313" key="4">
    <source>
        <dbReference type="EMBL" id="PFX22180.1"/>
    </source>
</evidence>
<organism evidence="4 5">
    <name type="scientific">Stylophora pistillata</name>
    <name type="common">Smooth cauliflower coral</name>
    <dbReference type="NCBI Taxonomy" id="50429"/>
    <lineage>
        <taxon>Eukaryota</taxon>
        <taxon>Metazoa</taxon>
        <taxon>Cnidaria</taxon>
        <taxon>Anthozoa</taxon>
        <taxon>Hexacorallia</taxon>
        <taxon>Scleractinia</taxon>
        <taxon>Astrocoeniina</taxon>
        <taxon>Pocilloporidae</taxon>
        <taxon>Stylophora</taxon>
    </lineage>
</organism>
<evidence type="ECO:0000256" key="2">
    <source>
        <dbReference type="SAM" id="SignalP"/>
    </source>
</evidence>
<feature type="signal peptide" evidence="2">
    <location>
        <begin position="1"/>
        <end position="24"/>
    </location>
</feature>
<sequence>MVVQEFFHLPVFLFLLALLHSVSTQYNSDTREVSIFGMMLQNHIFKTITGAALSDVCLLECYRDVRCQSFNYVFTQDKCELSDRTKEARPEDFVPNSERYYFRRDMKRAHLGAIPELPADSCKEIKSSEGGQAVSGKYWLNFIKPDTPVLAHCDMKTEGTFDLKTNGRSGRFGIKQTFTVTRTTCYLIRAWGARGGTHSYNYGDSRGTYYGGKGALKENNFFLNNGTVLNIVVGQRGGDSVEVVGGQSTNKTAAQLGVSVEDNAGTGGGGGSFVYTEDNVLLLAAGGGGGASGGYNGVDGQVGSNGTRSVGKASSQARNGGTDGQPGECNSEGASYHGGVGAGWLGQGCTRLGTSHGERGGSLAQGWIGGRAGGMNSGNNGGPAPGAVGGFGGGGGGSEDNGASGGGGGYSGGGSGTHSNQAGGGGGSFCSGQSCSGLTGGNSNDDGLVQIIEFLG</sequence>
<name>A0A2B4S048_STYPI</name>
<gene>
    <name evidence="4" type="ORF">AWC38_SpisGene13320</name>
</gene>
<dbReference type="Pfam" id="PF00024">
    <property type="entry name" value="PAN_1"/>
    <property type="match status" value="1"/>
</dbReference>
<dbReference type="PROSITE" id="PS50948">
    <property type="entry name" value="PAN"/>
    <property type="match status" value="1"/>
</dbReference>
<dbReference type="Gene3D" id="3.50.4.10">
    <property type="entry name" value="Hepatocyte Growth Factor"/>
    <property type="match status" value="1"/>
</dbReference>
<reference evidence="5" key="1">
    <citation type="journal article" date="2017" name="bioRxiv">
        <title>Comparative analysis of the genomes of Stylophora pistillata and Acropora digitifera provides evidence for extensive differences between species of corals.</title>
        <authorList>
            <person name="Voolstra C.R."/>
            <person name="Li Y."/>
            <person name="Liew Y.J."/>
            <person name="Baumgarten S."/>
            <person name="Zoccola D."/>
            <person name="Flot J.-F."/>
            <person name="Tambutte S."/>
            <person name="Allemand D."/>
            <person name="Aranda M."/>
        </authorList>
    </citation>
    <scope>NUCLEOTIDE SEQUENCE [LARGE SCALE GENOMIC DNA]</scope>
</reference>
<dbReference type="AlphaFoldDB" id="A0A2B4S048"/>
<protein>
    <recommendedName>
        <fullName evidence="3">Apple domain-containing protein</fullName>
    </recommendedName>
</protein>
<dbReference type="OrthoDB" id="5984115at2759"/>
<feature type="region of interest" description="Disordered" evidence="1">
    <location>
        <begin position="300"/>
        <end position="333"/>
    </location>
</feature>
<evidence type="ECO:0000259" key="3">
    <source>
        <dbReference type="PROSITE" id="PS50948"/>
    </source>
</evidence>
<dbReference type="Proteomes" id="UP000225706">
    <property type="component" value="Unassembled WGS sequence"/>
</dbReference>